<organism evidence="1 2">
    <name type="scientific">Niabella yanshanensis</name>
    <dbReference type="NCBI Taxonomy" id="577386"/>
    <lineage>
        <taxon>Bacteria</taxon>
        <taxon>Pseudomonadati</taxon>
        <taxon>Bacteroidota</taxon>
        <taxon>Chitinophagia</taxon>
        <taxon>Chitinophagales</taxon>
        <taxon>Chitinophagaceae</taxon>
        <taxon>Niabella</taxon>
    </lineage>
</organism>
<dbReference type="RefSeq" id="WP_114790436.1">
    <property type="nucleotide sequence ID" value="NZ_CP139960.1"/>
</dbReference>
<evidence type="ECO:0000313" key="1">
    <source>
        <dbReference type="EMBL" id="WQD36831.1"/>
    </source>
</evidence>
<dbReference type="Proteomes" id="UP001325680">
    <property type="component" value="Chromosome"/>
</dbReference>
<proteinExistence type="predicted"/>
<accession>A0ABZ0W0X5</accession>
<protein>
    <recommendedName>
        <fullName evidence="3">Outer membrane protein beta-barrel domain-containing protein</fullName>
    </recommendedName>
</protein>
<gene>
    <name evidence="1" type="ORF">U0035_14255</name>
</gene>
<name>A0ABZ0W0X5_9BACT</name>
<sequence length="264" mass="29207">MKFILLMIAAICSVKSLKSQETNAIIVNGNYYFNYASVEAVNAIDGSSYKNKNFRIDAIRSEIEGSKYKLTVSRIEGDLVYFTFSKFSTAAINKLINNSESDKKVEYSIPKDVFLRNIKPLYNRIDWRVGAFTVPFKLRFDDFNFDANVNIGTNVGARIRFNREIEDGFALEPIFGVGLASIKLDDANSIVAAATNVSAFSVNTGVLIHISNGINIGITYGLDQLITYDQKKYGWKHNGNAWLGVGINVNFSSSAKNTGNASSN</sequence>
<dbReference type="EMBL" id="CP139960">
    <property type="protein sequence ID" value="WQD36831.1"/>
    <property type="molecule type" value="Genomic_DNA"/>
</dbReference>
<reference evidence="1 2" key="1">
    <citation type="submission" date="2023-12" db="EMBL/GenBank/DDBJ databases">
        <title>Genome sequencing and assembly of bacterial species from a model synthetic community.</title>
        <authorList>
            <person name="Hogle S.L."/>
        </authorList>
    </citation>
    <scope>NUCLEOTIDE SEQUENCE [LARGE SCALE GENOMIC DNA]</scope>
    <source>
        <strain evidence="1 2">HAMBI_3031</strain>
    </source>
</reference>
<evidence type="ECO:0000313" key="2">
    <source>
        <dbReference type="Proteomes" id="UP001325680"/>
    </source>
</evidence>
<keyword evidence="2" id="KW-1185">Reference proteome</keyword>
<evidence type="ECO:0008006" key="3">
    <source>
        <dbReference type="Google" id="ProtNLM"/>
    </source>
</evidence>